<dbReference type="GO" id="GO:0004527">
    <property type="term" value="F:exonuclease activity"/>
    <property type="evidence" value="ECO:0007669"/>
    <property type="project" value="UniProtKB-KW"/>
</dbReference>
<dbReference type="SUPFAM" id="SSF56300">
    <property type="entry name" value="Metallo-dependent phosphatases"/>
    <property type="match status" value="1"/>
</dbReference>
<dbReference type="Gene3D" id="3.60.21.10">
    <property type="match status" value="1"/>
</dbReference>
<feature type="domain" description="Calcineurin-like phosphoesterase" evidence="8">
    <location>
        <begin position="1"/>
        <end position="217"/>
    </location>
</feature>
<dbReference type="InterPro" id="IPR004593">
    <property type="entry name" value="SbcD"/>
</dbReference>
<dbReference type="CDD" id="cd00840">
    <property type="entry name" value="MPP_Mre11_N"/>
    <property type="match status" value="1"/>
</dbReference>
<evidence type="ECO:0000256" key="4">
    <source>
        <dbReference type="ARBA" id="ARBA00022722"/>
    </source>
</evidence>
<dbReference type="PANTHER" id="PTHR30337:SF0">
    <property type="entry name" value="NUCLEASE SBCCD SUBUNIT D"/>
    <property type="match status" value="1"/>
</dbReference>
<dbReference type="Pfam" id="PF12320">
    <property type="entry name" value="SbcD_C"/>
    <property type="match status" value="1"/>
</dbReference>
<dbReference type="InterPro" id="IPR004843">
    <property type="entry name" value="Calcineurin-like_PHP"/>
</dbReference>
<evidence type="ECO:0000313" key="11">
    <source>
        <dbReference type="Proteomes" id="UP001239522"/>
    </source>
</evidence>
<evidence type="ECO:0000256" key="7">
    <source>
        <dbReference type="RuleBase" id="RU363069"/>
    </source>
</evidence>
<evidence type="ECO:0000259" key="8">
    <source>
        <dbReference type="Pfam" id="PF00149"/>
    </source>
</evidence>
<keyword evidence="7" id="KW-0255">Endonuclease</keyword>
<dbReference type="EMBL" id="CP120997">
    <property type="protein sequence ID" value="WLQ32485.1"/>
    <property type="molecule type" value="Genomic_DNA"/>
</dbReference>
<feature type="domain" description="Nuclease SbcCD subunit D C-terminal" evidence="9">
    <location>
        <begin position="267"/>
        <end position="355"/>
    </location>
</feature>
<keyword evidence="5 7" id="KW-0378">Hydrolase</keyword>
<evidence type="ECO:0000256" key="2">
    <source>
        <dbReference type="ARBA" id="ARBA00011322"/>
    </source>
</evidence>
<name>A0ABY9HDC7_9ACTN</name>
<proteinExistence type="inferred from homology"/>
<keyword evidence="4 7" id="KW-0540">Nuclease</keyword>
<dbReference type="PANTHER" id="PTHR30337">
    <property type="entry name" value="COMPONENT OF ATP-DEPENDENT DSDNA EXONUCLEASE"/>
    <property type="match status" value="1"/>
</dbReference>
<keyword evidence="7" id="KW-0233">DNA recombination</keyword>
<dbReference type="RefSeq" id="WP_306051534.1">
    <property type="nucleotide sequence ID" value="NZ_CP120997.1"/>
</dbReference>
<dbReference type="Proteomes" id="UP001239522">
    <property type="component" value="Chromosome"/>
</dbReference>
<protein>
    <recommendedName>
        <fullName evidence="3 7">Nuclease SbcCD subunit D</fullName>
    </recommendedName>
</protein>
<evidence type="ECO:0000256" key="5">
    <source>
        <dbReference type="ARBA" id="ARBA00022801"/>
    </source>
</evidence>
<evidence type="ECO:0000256" key="6">
    <source>
        <dbReference type="ARBA" id="ARBA00022839"/>
    </source>
</evidence>
<dbReference type="InterPro" id="IPR050535">
    <property type="entry name" value="DNA_Repair-Maintenance_Comp"/>
</dbReference>
<sequence length="388" mass="42027">MRILHTSDWHLGRSFHRVPLLDAQAAYLDHLVATVDAHEVDVVLVAGDVYDRAVPPLGAVQLFDDALHRLAEAGAATVMISGNHDSARRLGVGAGLIGRAGIHLRTDPAHCATPVLLPDAHGDVAFYGLPYLEPALVKDVFKAERAGHEAVLGAAMDRVRADLAERPASTRSVVLAHAFVAGGEPSDSERDITVGGVAAVPAGVFDGVDYAALGHLHGCQAVTDRVRYSGSPLAYSFSEAGHRKTMWLIDLDADGAVTGERIDCPVPRSLARLRGRLDDLLEDPALDRHEEAWVEATLTDSVRPPDPMARLTERFPHTLGLVFEPDQAPEDPHTSYAGRLRGRDDQNIAEDFVAHVRGGYGTDEQERAVLRRAFDHVRVEDGVREVNR</sequence>
<evidence type="ECO:0000256" key="3">
    <source>
        <dbReference type="ARBA" id="ARBA00013365"/>
    </source>
</evidence>
<evidence type="ECO:0000256" key="1">
    <source>
        <dbReference type="ARBA" id="ARBA00010555"/>
    </source>
</evidence>
<dbReference type="InterPro" id="IPR026843">
    <property type="entry name" value="SbcD_C"/>
</dbReference>
<organism evidence="10 11">
    <name type="scientific">Streptomyces castrisilvae</name>
    <dbReference type="NCBI Taxonomy" id="3033811"/>
    <lineage>
        <taxon>Bacteria</taxon>
        <taxon>Bacillati</taxon>
        <taxon>Actinomycetota</taxon>
        <taxon>Actinomycetes</taxon>
        <taxon>Kitasatosporales</taxon>
        <taxon>Streptomycetaceae</taxon>
        <taxon>Streptomyces</taxon>
    </lineage>
</organism>
<evidence type="ECO:0000259" key="9">
    <source>
        <dbReference type="Pfam" id="PF12320"/>
    </source>
</evidence>
<dbReference type="InterPro" id="IPR029052">
    <property type="entry name" value="Metallo-depent_PP-like"/>
</dbReference>
<dbReference type="Pfam" id="PF00149">
    <property type="entry name" value="Metallophos"/>
    <property type="match status" value="1"/>
</dbReference>
<evidence type="ECO:0000313" key="10">
    <source>
        <dbReference type="EMBL" id="WLQ32485.1"/>
    </source>
</evidence>
<keyword evidence="11" id="KW-1185">Reference proteome</keyword>
<keyword evidence="7" id="KW-0235">DNA replication</keyword>
<keyword evidence="6 7" id="KW-0269">Exonuclease</keyword>
<comment type="similarity">
    <text evidence="1 7">Belongs to the SbcD family.</text>
</comment>
<accession>A0ABY9HDC7</accession>
<dbReference type="NCBIfam" id="TIGR00619">
    <property type="entry name" value="sbcd"/>
    <property type="match status" value="1"/>
</dbReference>
<comment type="function">
    <text evidence="7">SbcCD cleaves DNA hairpin structures. These structures can inhibit DNA replication and are intermediates in certain DNA recombination reactions. The complex acts as a 3'-&gt;5' double strand exonuclease that can open hairpins. It also has a 5' single-strand endonuclease activity.</text>
</comment>
<comment type="subunit">
    <text evidence="2 7">Heterodimer of SbcC and SbcD.</text>
</comment>
<gene>
    <name evidence="7" type="primary">sbcD</name>
    <name evidence="10" type="ORF">P8A18_03035</name>
</gene>
<dbReference type="InterPro" id="IPR041796">
    <property type="entry name" value="Mre11_N"/>
</dbReference>
<reference evidence="10 11" key="1">
    <citation type="submission" date="2023-03" db="EMBL/GenBank/DDBJ databases">
        <title>Isolation and description of six Streptomyces strains from soil environments, able to metabolize different microbial glucans.</title>
        <authorList>
            <person name="Widen T."/>
            <person name="Larsbrink J."/>
        </authorList>
    </citation>
    <scope>NUCLEOTIDE SEQUENCE [LARGE SCALE GENOMIC DNA]</scope>
    <source>
        <strain evidence="10 11">Mut1</strain>
    </source>
</reference>